<reference evidence="2 3" key="1">
    <citation type="submission" date="2014-02" db="EMBL/GenBank/DDBJ databases">
        <title>The small core and large imbalanced accessory genome model reveals a collaborative survival strategy of Sorangium cellulosum strains in nature.</title>
        <authorList>
            <person name="Han K."/>
            <person name="Peng R."/>
            <person name="Blom J."/>
            <person name="Li Y.-Z."/>
        </authorList>
    </citation>
    <scope>NUCLEOTIDE SEQUENCE [LARGE SCALE GENOMIC DNA]</scope>
    <source>
        <strain evidence="2 3">So0008-312</strain>
    </source>
</reference>
<proteinExistence type="predicted"/>
<evidence type="ECO:0000313" key="2">
    <source>
        <dbReference type="EMBL" id="KYF65071.1"/>
    </source>
</evidence>
<dbReference type="Proteomes" id="UP000075260">
    <property type="component" value="Unassembled WGS sequence"/>
</dbReference>
<evidence type="ECO:0000256" key="1">
    <source>
        <dbReference type="SAM" id="MobiDB-lite"/>
    </source>
</evidence>
<accession>A0A150QAS8</accession>
<feature type="region of interest" description="Disordered" evidence="1">
    <location>
        <begin position="58"/>
        <end position="110"/>
    </location>
</feature>
<name>A0A150QAS8_SORCE</name>
<sequence length="110" mass="10015">MTIGGGATICGGAPNTGACDTGCCPIAPPRAAPGTMPGIGDASGGWAGVTPGVFTGGDDGCDVSPAEGAARAHGETGKGASAPVENGMAPPGEAGAARLPPSPTGWGGGG</sequence>
<organism evidence="2 3">
    <name type="scientific">Sorangium cellulosum</name>
    <name type="common">Polyangium cellulosum</name>
    <dbReference type="NCBI Taxonomy" id="56"/>
    <lineage>
        <taxon>Bacteria</taxon>
        <taxon>Pseudomonadati</taxon>
        <taxon>Myxococcota</taxon>
        <taxon>Polyangia</taxon>
        <taxon>Polyangiales</taxon>
        <taxon>Polyangiaceae</taxon>
        <taxon>Sorangium</taxon>
    </lineage>
</organism>
<gene>
    <name evidence="2" type="ORF">BE15_29880</name>
</gene>
<dbReference type="AlphaFoldDB" id="A0A150QAS8"/>
<evidence type="ECO:0000313" key="3">
    <source>
        <dbReference type="Proteomes" id="UP000075260"/>
    </source>
</evidence>
<comment type="caution">
    <text evidence="2">The sequence shown here is derived from an EMBL/GenBank/DDBJ whole genome shotgun (WGS) entry which is preliminary data.</text>
</comment>
<protein>
    <submittedName>
        <fullName evidence="2">Uncharacterized protein</fullName>
    </submittedName>
</protein>
<dbReference type="EMBL" id="JEMA01000860">
    <property type="protein sequence ID" value="KYF65071.1"/>
    <property type="molecule type" value="Genomic_DNA"/>
</dbReference>